<dbReference type="Proteomes" id="UP001335729">
    <property type="component" value="Unassembled WGS sequence"/>
</dbReference>
<dbReference type="Pfam" id="PF00583">
    <property type="entry name" value="Acetyltransf_1"/>
    <property type="match status" value="1"/>
</dbReference>
<dbReference type="GO" id="GO:0016746">
    <property type="term" value="F:acyltransferase activity"/>
    <property type="evidence" value="ECO:0007669"/>
    <property type="project" value="UniProtKB-KW"/>
</dbReference>
<proteinExistence type="predicted"/>
<keyword evidence="2" id="KW-0808">Transferase</keyword>
<keyword evidence="2" id="KW-0012">Acyltransferase</keyword>
<evidence type="ECO:0000313" key="2">
    <source>
        <dbReference type="EMBL" id="MEE4022328.1"/>
    </source>
</evidence>
<dbReference type="PANTHER" id="PTHR43072">
    <property type="entry name" value="N-ACETYLTRANSFERASE"/>
    <property type="match status" value="1"/>
</dbReference>
<dbReference type="Gene3D" id="3.40.630.30">
    <property type="match status" value="1"/>
</dbReference>
<keyword evidence="3" id="KW-1185">Reference proteome</keyword>
<name>A0ABU7MPZ0_9ACTN</name>
<evidence type="ECO:0000259" key="1">
    <source>
        <dbReference type="PROSITE" id="PS51186"/>
    </source>
</evidence>
<dbReference type="InterPro" id="IPR016181">
    <property type="entry name" value="Acyl_CoA_acyltransferase"/>
</dbReference>
<protein>
    <submittedName>
        <fullName evidence="2">N-acetyltransferase</fullName>
        <ecNumber evidence="2">2.3.1.-</ecNumber>
    </submittedName>
</protein>
<reference evidence="2 3" key="1">
    <citation type="submission" date="2024-01" db="EMBL/GenBank/DDBJ databases">
        <title>Draft genome sequence of Gordonia sp. PKS22-38.</title>
        <authorList>
            <person name="Suphannarot A."/>
            <person name="Mingma R."/>
        </authorList>
    </citation>
    <scope>NUCLEOTIDE SEQUENCE [LARGE SCALE GENOMIC DNA]</scope>
    <source>
        <strain evidence="2 3">PKS22-38</strain>
    </source>
</reference>
<dbReference type="EC" id="2.3.1.-" evidence="2"/>
<dbReference type="RefSeq" id="WP_330503645.1">
    <property type="nucleotide sequence ID" value="NZ_JAZDUE010000003.1"/>
</dbReference>
<dbReference type="InterPro" id="IPR000182">
    <property type="entry name" value="GNAT_dom"/>
</dbReference>
<gene>
    <name evidence="2" type="ORF">V1Y59_04490</name>
</gene>
<comment type="caution">
    <text evidence="2">The sequence shown here is derived from an EMBL/GenBank/DDBJ whole genome shotgun (WGS) entry which is preliminary data.</text>
</comment>
<organism evidence="2 3">
    <name type="scientific">Gordonia prachuapensis</name>
    <dbReference type="NCBI Taxonomy" id="3115651"/>
    <lineage>
        <taxon>Bacteria</taxon>
        <taxon>Bacillati</taxon>
        <taxon>Actinomycetota</taxon>
        <taxon>Actinomycetes</taxon>
        <taxon>Mycobacteriales</taxon>
        <taxon>Gordoniaceae</taxon>
        <taxon>Gordonia</taxon>
    </lineage>
</organism>
<dbReference type="EMBL" id="JAZDUE010000003">
    <property type="protein sequence ID" value="MEE4022328.1"/>
    <property type="molecule type" value="Genomic_DNA"/>
</dbReference>
<evidence type="ECO:0000313" key="3">
    <source>
        <dbReference type="Proteomes" id="UP001335729"/>
    </source>
</evidence>
<dbReference type="CDD" id="cd04301">
    <property type="entry name" value="NAT_SF"/>
    <property type="match status" value="1"/>
</dbReference>
<feature type="domain" description="N-acetyltransferase" evidence="1">
    <location>
        <begin position="7"/>
        <end position="167"/>
    </location>
</feature>
<dbReference type="SUPFAM" id="SSF55729">
    <property type="entry name" value="Acyl-CoA N-acyltransferases (Nat)"/>
    <property type="match status" value="1"/>
</dbReference>
<accession>A0ABU7MPZ0</accession>
<dbReference type="PROSITE" id="PS51186">
    <property type="entry name" value="GNAT"/>
    <property type="match status" value="1"/>
</dbReference>
<sequence>MTGHLQFEVRAANADDARAVAESRAQVAAEGRWILAEPPVDIDAAMEVFRRVLDDDTAHVVVAVDAADRFIGMASGFDQHPGPVTFGMHVLAEHRRQGVGSALLQSILTWSRERGTHKVVLEVWPHNHAAIGLYERHGFVREGLRPRQYRRRNGELWDIVEMGLELV</sequence>